<keyword evidence="3" id="KW-0479">Metal-binding</keyword>
<dbReference type="PROSITE" id="PS51379">
    <property type="entry name" value="4FE4S_FER_2"/>
    <property type="match status" value="3"/>
</dbReference>
<evidence type="ECO:0000256" key="6">
    <source>
        <dbReference type="ARBA" id="ARBA00023004"/>
    </source>
</evidence>
<keyword evidence="2" id="KW-0004">4Fe-4S</keyword>
<evidence type="ECO:0000256" key="5">
    <source>
        <dbReference type="ARBA" id="ARBA00022982"/>
    </source>
</evidence>
<evidence type="ECO:0000256" key="1">
    <source>
        <dbReference type="ARBA" id="ARBA00022448"/>
    </source>
</evidence>
<protein>
    <submittedName>
        <fullName evidence="9">Ferredoxin-type protein NapF</fullName>
    </submittedName>
</protein>
<reference evidence="9 10" key="1">
    <citation type="submission" date="2017-12" db="EMBL/GenBank/DDBJ databases">
        <title>Characterization of six clinical isolates of Enterochimera gen. nov., a novel genus of the Yersiniaciae family and the three species Enterochimera arupensis sp. nov., Enterochimera coloradensis sp. nov, and Enterochimera californica sp. nov.</title>
        <authorList>
            <person name="Rossi A."/>
            <person name="Fisher M."/>
        </authorList>
    </citation>
    <scope>NUCLEOTIDE SEQUENCE [LARGE SCALE GENOMIC DNA]</scope>
    <source>
        <strain evidence="9 10">2016Iso1</strain>
    </source>
</reference>
<dbReference type="Proteomes" id="UP000234626">
    <property type="component" value="Unassembled WGS sequence"/>
</dbReference>
<dbReference type="Pfam" id="PF00037">
    <property type="entry name" value="Fer4"/>
    <property type="match status" value="1"/>
</dbReference>
<name>A0A2N5ETQ8_9GAMM</name>
<feature type="domain" description="4Fe-4S ferredoxin-type" evidence="8">
    <location>
        <begin position="146"/>
        <end position="175"/>
    </location>
</feature>
<evidence type="ECO:0000259" key="8">
    <source>
        <dbReference type="PROSITE" id="PS51379"/>
    </source>
</evidence>
<gene>
    <name evidence="9" type="ORF">CYR34_02495</name>
</gene>
<dbReference type="InterPro" id="IPR017896">
    <property type="entry name" value="4Fe4S_Fe-S-bd"/>
</dbReference>
<evidence type="ECO:0000256" key="4">
    <source>
        <dbReference type="ARBA" id="ARBA00022737"/>
    </source>
</evidence>
<feature type="domain" description="4Fe-4S ferredoxin-type" evidence="8">
    <location>
        <begin position="47"/>
        <end position="76"/>
    </location>
</feature>
<dbReference type="PROSITE" id="PS00198">
    <property type="entry name" value="4FE4S_FER_1"/>
    <property type="match status" value="1"/>
</dbReference>
<keyword evidence="1" id="KW-0813">Transport</keyword>
<dbReference type="Gene3D" id="3.30.70.20">
    <property type="match status" value="2"/>
</dbReference>
<dbReference type="EMBL" id="PJZK01000001">
    <property type="protein sequence ID" value="PLR53475.1"/>
    <property type="molecule type" value="Genomic_DNA"/>
</dbReference>
<proteinExistence type="predicted"/>
<keyword evidence="7" id="KW-0411">Iron-sulfur</keyword>
<evidence type="ECO:0000256" key="2">
    <source>
        <dbReference type="ARBA" id="ARBA00022485"/>
    </source>
</evidence>
<accession>A0A2N5ETQ8</accession>
<dbReference type="RefSeq" id="WP_101833856.1">
    <property type="nucleotide sequence ID" value="NZ_PJZK01000001.1"/>
</dbReference>
<feature type="domain" description="4Fe-4S ferredoxin-type" evidence="8">
    <location>
        <begin position="78"/>
        <end position="107"/>
    </location>
</feature>
<dbReference type="SUPFAM" id="SSF54862">
    <property type="entry name" value="4Fe-4S ferredoxins"/>
    <property type="match status" value="1"/>
</dbReference>
<organism evidence="9 10">
    <name type="scientific">Chimaeribacter arupi</name>
    <dbReference type="NCBI Taxonomy" id="2060066"/>
    <lineage>
        <taxon>Bacteria</taxon>
        <taxon>Pseudomonadati</taxon>
        <taxon>Pseudomonadota</taxon>
        <taxon>Gammaproteobacteria</taxon>
        <taxon>Enterobacterales</taxon>
        <taxon>Yersiniaceae</taxon>
        <taxon>Chimaeribacter</taxon>
    </lineage>
</organism>
<evidence type="ECO:0000313" key="9">
    <source>
        <dbReference type="EMBL" id="PLR53475.1"/>
    </source>
</evidence>
<sequence>MSTDNTPKATLSRRISRRGLLRSLRNAARPTQPATASRVAVRPPQAVPETVFLARCNGCGACAAACPVGIICLIQGKAELVVDTAACDGCLVCTQHCRAGALSADVRMAINLRPVITAGCLSPLAVICRVCANACSVSAIFFNQEKVPSIIAAQCWGCGACKLACYHGHIELIPVARGIHPASIDK</sequence>
<dbReference type="AlphaFoldDB" id="A0A2N5ETQ8"/>
<evidence type="ECO:0000256" key="7">
    <source>
        <dbReference type="ARBA" id="ARBA00023014"/>
    </source>
</evidence>
<dbReference type="PANTHER" id="PTHR43687">
    <property type="entry name" value="ADENYLYLSULFATE REDUCTASE, BETA SUBUNIT"/>
    <property type="match status" value="1"/>
</dbReference>
<comment type="caution">
    <text evidence="9">The sequence shown here is derived from an EMBL/GenBank/DDBJ whole genome shotgun (WGS) entry which is preliminary data.</text>
</comment>
<dbReference type="GO" id="GO:0046872">
    <property type="term" value="F:metal ion binding"/>
    <property type="evidence" value="ECO:0007669"/>
    <property type="project" value="UniProtKB-KW"/>
</dbReference>
<dbReference type="InterPro" id="IPR050572">
    <property type="entry name" value="Fe-S_Ferredoxin"/>
</dbReference>
<evidence type="ECO:0000256" key="3">
    <source>
        <dbReference type="ARBA" id="ARBA00022723"/>
    </source>
</evidence>
<dbReference type="InterPro" id="IPR017900">
    <property type="entry name" value="4Fe4S_Fe_S_CS"/>
</dbReference>
<keyword evidence="6" id="KW-0408">Iron</keyword>
<keyword evidence="10" id="KW-1185">Reference proteome</keyword>
<dbReference type="PANTHER" id="PTHR43687:SF6">
    <property type="entry name" value="L-ASPARTATE SEMIALDEHYDE SULFURTRANSFERASE IRON-SULFUR SUBUNIT"/>
    <property type="match status" value="1"/>
</dbReference>
<dbReference type="OrthoDB" id="9808559at2"/>
<dbReference type="GO" id="GO:0051539">
    <property type="term" value="F:4 iron, 4 sulfur cluster binding"/>
    <property type="evidence" value="ECO:0007669"/>
    <property type="project" value="UniProtKB-KW"/>
</dbReference>
<evidence type="ECO:0000313" key="10">
    <source>
        <dbReference type="Proteomes" id="UP000234626"/>
    </source>
</evidence>
<keyword evidence="5" id="KW-0249">Electron transport</keyword>
<keyword evidence="4" id="KW-0677">Repeat</keyword>